<reference evidence="1" key="2">
    <citation type="journal article" date="2015" name="Data Brief">
        <title>Shoot transcriptome of the giant reed, Arundo donax.</title>
        <authorList>
            <person name="Barrero R.A."/>
            <person name="Guerrero F.D."/>
            <person name="Moolhuijzen P."/>
            <person name="Goolsby J.A."/>
            <person name="Tidwell J."/>
            <person name="Bellgard S.E."/>
            <person name="Bellgard M.I."/>
        </authorList>
    </citation>
    <scope>NUCLEOTIDE SEQUENCE</scope>
    <source>
        <tissue evidence="1">Shoot tissue taken approximately 20 cm above the soil surface</tissue>
    </source>
</reference>
<protein>
    <submittedName>
        <fullName evidence="1">Uncharacterized protein</fullName>
    </submittedName>
</protein>
<dbReference type="EMBL" id="GBRH01184297">
    <property type="protein sequence ID" value="JAE13599.1"/>
    <property type="molecule type" value="Transcribed_RNA"/>
</dbReference>
<organism evidence="1">
    <name type="scientific">Arundo donax</name>
    <name type="common">Giant reed</name>
    <name type="synonym">Donax arundinaceus</name>
    <dbReference type="NCBI Taxonomy" id="35708"/>
    <lineage>
        <taxon>Eukaryota</taxon>
        <taxon>Viridiplantae</taxon>
        <taxon>Streptophyta</taxon>
        <taxon>Embryophyta</taxon>
        <taxon>Tracheophyta</taxon>
        <taxon>Spermatophyta</taxon>
        <taxon>Magnoliopsida</taxon>
        <taxon>Liliopsida</taxon>
        <taxon>Poales</taxon>
        <taxon>Poaceae</taxon>
        <taxon>PACMAD clade</taxon>
        <taxon>Arundinoideae</taxon>
        <taxon>Arundineae</taxon>
        <taxon>Arundo</taxon>
    </lineage>
</organism>
<dbReference type="AlphaFoldDB" id="A0A0A9FQV7"/>
<evidence type="ECO:0000313" key="1">
    <source>
        <dbReference type="EMBL" id="JAE13599.1"/>
    </source>
</evidence>
<proteinExistence type="predicted"/>
<name>A0A0A9FQV7_ARUDO</name>
<sequence>MQKCRSFSRGNNEITKMYFSDLKTRKHRHISAALLTRTVWGGSWLNAAAV</sequence>
<accession>A0A0A9FQV7</accession>
<reference evidence="1" key="1">
    <citation type="submission" date="2014-09" db="EMBL/GenBank/DDBJ databases">
        <authorList>
            <person name="Magalhaes I.L.F."/>
            <person name="Oliveira U."/>
            <person name="Santos F.R."/>
            <person name="Vidigal T.H.D.A."/>
            <person name="Brescovit A.D."/>
            <person name="Santos A.J."/>
        </authorList>
    </citation>
    <scope>NUCLEOTIDE SEQUENCE</scope>
    <source>
        <tissue evidence="1">Shoot tissue taken approximately 20 cm above the soil surface</tissue>
    </source>
</reference>